<keyword evidence="4 7" id="KW-0812">Transmembrane</keyword>
<evidence type="ECO:0000259" key="8">
    <source>
        <dbReference type="PROSITE" id="PS50928"/>
    </source>
</evidence>
<dbReference type="Proteomes" id="UP000628775">
    <property type="component" value="Unassembled WGS sequence"/>
</dbReference>
<dbReference type="SUPFAM" id="SSF161098">
    <property type="entry name" value="MetI-like"/>
    <property type="match status" value="1"/>
</dbReference>
<gene>
    <name evidence="9" type="ORF">GCM10011391_29900</name>
</gene>
<dbReference type="Gene3D" id="1.10.3720.10">
    <property type="entry name" value="MetI-like"/>
    <property type="match status" value="1"/>
</dbReference>
<dbReference type="PROSITE" id="PS50928">
    <property type="entry name" value="ABC_TM1"/>
    <property type="match status" value="1"/>
</dbReference>
<feature type="transmembrane region" description="Helical" evidence="7">
    <location>
        <begin position="198"/>
        <end position="217"/>
    </location>
</feature>
<keyword evidence="5 7" id="KW-1133">Transmembrane helix</keyword>
<proteinExistence type="inferred from homology"/>
<evidence type="ECO:0000256" key="3">
    <source>
        <dbReference type="ARBA" id="ARBA00022475"/>
    </source>
</evidence>
<feature type="domain" description="ABC transmembrane type-1" evidence="8">
    <location>
        <begin position="67"/>
        <end position="279"/>
    </location>
</feature>
<dbReference type="PANTHER" id="PTHR30193">
    <property type="entry name" value="ABC TRANSPORTER PERMEASE PROTEIN"/>
    <property type="match status" value="1"/>
</dbReference>
<dbReference type="SUPFAM" id="SSF160964">
    <property type="entry name" value="MalF N-terminal region-like"/>
    <property type="match status" value="1"/>
</dbReference>
<keyword evidence="3" id="KW-1003">Cell membrane</keyword>
<dbReference type="GO" id="GO:0055085">
    <property type="term" value="P:transmembrane transport"/>
    <property type="evidence" value="ECO:0007669"/>
    <property type="project" value="InterPro"/>
</dbReference>
<evidence type="ECO:0000256" key="5">
    <source>
        <dbReference type="ARBA" id="ARBA00022989"/>
    </source>
</evidence>
<keyword evidence="10" id="KW-1185">Reference proteome</keyword>
<feature type="transmembrane region" description="Helical" evidence="7">
    <location>
        <begin position="12"/>
        <end position="37"/>
    </location>
</feature>
<reference evidence="9" key="2">
    <citation type="submission" date="2020-09" db="EMBL/GenBank/DDBJ databases">
        <authorList>
            <person name="Sun Q."/>
            <person name="Zhou Y."/>
        </authorList>
    </citation>
    <scope>NUCLEOTIDE SEQUENCE</scope>
    <source>
        <strain evidence="9">CGMCC 1.15371</strain>
    </source>
</reference>
<keyword evidence="2 7" id="KW-0813">Transport</keyword>
<feature type="transmembrane region" description="Helical" evidence="7">
    <location>
        <begin position="153"/>
        <end position="177"/>
    </location>
</feature>
<feature type="transmembrane region" description="Helical" evidence="7">
    <location>
        <begin position="71"/>
        <end position="92"/>
    </location>
</feature>
<dbReference type="EMBL" id="BMIR01000016">
    <property type="protein sequence ID" value="GGE49097.1"/>
    <property type="molecule type" value="Genomic_DNA"/>
</dbReference>
<evidence type="ECO:0000256" key="1">
    <source>
        <dbReference type="ARBA" id="ARBA00004651"/>
    </source>
</evidence>
<sequence length="296" mass="33196">MRAMRQSLAAYGFLFPWLIGLLVLTLGSFMFSIYLAFTNYDLISSPTWAGVSNFKSLFSDHLFYTSLKVTLLYVVVSVPLRLIFSLLVAALLNQEIAGIGIYRVIFYIPSLIGTSVGVAIMWQNIFSRNGLFNLILQSIGMAHPPAWVSDPQYAIYVLVLLSIWQFGSEMIIFLAGLKQIPDSLYEAAAIDGANRLNQFFHVTLPMLTPMIFFNLVMGTINAFMVFTQGFVITHGGPINSTMFYVLYLYKQGFEYFHMGYAAAMSIVLLVIVGVFAGFLFLTSKFWVHYEGEEGGK</sequence>
<evidence type="ECO:0000313" key="9">
    <source>
        <dbReference type="EMBL" id="GGE49097.1"/>
    </source>
</evidence>
<accession>A0A8J2YJT0</accession>
<dbReference type="GO" id="GO:0005886">
    <property type="term" value="C:plasma membrane"/>
    <property type="evidence" value="ECO:0007669"/>
    <property type="project" value="UniProtKB-SubCell"/>
</dbReference>
<organism evidence="9 10">
    <name type="scientific">Pullulanibacillus camelliae</name>
    <dbReference type="NCBI Taxonomy" id="1707096"/>
    <lineage>
        <taxon>Bacteria</taxon>
        <taxon>Bacillati</taxon>
        <taxon>Bacillota</taxon>
        <taxon>Bacilli</taxon>
        <taxon>Bacillales</taxon>
        <taxon>Sporolactobacillaceae</taxon>
        <taxon>Pullulanibacillus</taxon>
    </lineage>
</organism>
<name>A0A8J2YJT0_9BACL</name>
<dbReference type="AlphaFoldDB" id="A0A8J2YJT0"/>
<evidence type="ECO:0000256" key="6">
    <source>
        <dbReference type="ARBA" id="ARBA00023136"/>
    </source>
</evidence>
<protein>
    <submittedName>
        <fullName evidence="9">Sugar ABC transporter permease</fullName>
    </submittedName>
</protein>
<keyword evidence="6 7" id="KW-0472">Membrane</keyword>
<evidence type="ECO:0000313" key="10">
    <source>
        <dbReference type="Proteomes" id="UP000628775"/>
    </source>
</evidence>
<comment type="subcellular location">
    <subcellularLocation>
        <location evidence="1 7">Cell membrane</location>
        <topology evidence="1 7">Multi-pass membrane protein</topology>
    </subcellularLocation>
</comment>
<dbReference type="PANTHER" id="PTHR30193:SF1">
    <property type="entry name" value="ABC TRANSPORTER PERMEASE PROTEIN YESP-RELATED"/>
    <property type="match status" value="1"/>
</dbReference>
<dbReference type="InterPro" id="IPR000515">
    <property type="entry name" value="MetI-like"/>
</dbReference>
<feature type="transmembrane region" description="Helical" evidence="7">
    <location>
        <begin position="223"/>
        <end position="247"/>
    </location>
</feature>
<feature type="transmembrane region" description="Helical" evidence="7">
    <location>
        <begin position="259"/>
        <end position="281"/>
    </location>
</feature>
<reference evidence="9" key="1">
    <citation type="journal article" date="2014" name="Int. J. Syst. Evol. Microbiol.">
        <title>Complete genome sequence of Corynebacterium casei LMG S-19264T (=DSM 44701T), isolated from a smear-ripened cheese.</title>
        <authorList>
            <consortium name="US DOE Joint Genome Institute (JGI-PGF)"/>
            <person name="Walter F."/>
            <person name="Albersmeier A."/>
            <person name="Kalinowski J."/>
            <person name="Ruckert C."/>
        </authorList>
    </citation>
    <scope>NUCLEOTIDE SEQUENCE</scope>
    <source>
        <strain evidence="9">CGMCC 1.15371</strain>
    </source>
</reference>
<comment type="similarity">
    <text evidence="7">Belongs to the binding-protein-dependent transport system permease family.</text>
</comment>
<comment type="caution">
    <text evidence="9">The sequence shown here is derived from an EMBL/GenBank/DDBJ whole genome shotgun (WGS) entry which is preliminary data.</text>
</comment>
<dbReference type="InterPro" id="IPR051393">
    <property type="entry name" value="ABC_transporter_permease"/>
</dbReference>
<evidence type="ECO:0000256" key="2">
    <source>
        <dbReference type="ARBA" id="ARBA00022448"/>
    </source>
</evidence>
<feature type="transmembrane region" description="Helical" evidence="7">
    <location>
        <begin position="104"/>
        <end position="122"/>
    </location>
</feature>
<dbReference type="CDD" id="cd06261">
    <property type="entry name" value="TM_PBP2"/>
    <property type="match status" value="1"/>
</dbReference>
<evidence type="ECO:0000256" key="4">
    <source>
        <dbReference type="ARBA" id="ARBA00022692"/>
    </source>
</evidence>
<dbReference type="Pfam" id="PF00528">
    <property type="entry name" value="BPD_transp_1"/>
    <property type="match status" value="1"/>
</dbReference>
<evidence type="ECO:0000256" key="7">
    <source>
        <dbReference type="RuleBase" id="RU363032"/>
    </source>
</evidence>
<dbReference type="InterPro" id="IPR035906">
    <property type="entry name" value="MetI-like_sf"/>
</dbReference>